<dbReference type="NCBIfam" id="TIGR00756">
    <property type="entry name" value="PPR"/>
    <property type="match status" value="3"/>
</dbReference>
<dbReference type="Gene3D" id="1.25.40.10">
    <property type="entry name" value="Tetratricopeptide repeat domain"/>
    <property type="match status" value="3"/>
</dbReference>
<feature type="repeat" description="PPR" evidence="3">
    <location>
        <begin position="255"/>
        <end position="289"/>
    </location>
</feature>
<dbReference type="PROSITE" id="PS51375">
    <property type="entry name" value="PPR"/>
    <property type="match status" value="5"/>
</dbReference>
<protein>
    <submittedName>
        <fullName evidence="5">Pentatricopeptide repeat-containing protein</fullName>
    </submittedName>
</protein>
<feature type="region of interest" description="Disordered" evidence="4">
    <location>
        <begin position="34"/>
        <end position="141"/>
    </location>
</feature>
<feature type="compositionally biased region" description="Pro residues" evidence="4">
    <location>
        <begin position="74"/>
        <end position="88"/>
    </location>
</feature>
<keyword evidence="2" id="KW-0677">Repeat</keyword>
<evidence type="ECO:0000256" key="3">
    <source>
        <dbReference type="PROSITE-ProRule" id="PRU00708"/>
    </source>
</evidence>
<evidence type="ECO:0000256" key="4">
    <source>
        <dbReference type="SAM" id="MobiDB-lite"/>
    </source>
</evidence>
<keyword evidence="6" id="KW-1185">Reference proteome</keyword>
<feature type="repeat" description="PPR" evidence="3">
    <location>
        <begin position="544"/>
        <end position="578"/>
    </location>
</feature>
<dbReference type="GO" id="GO:0009793">
    <property type="term" value="P:embryo development ending in seed dormancy"/>
    <property type="evidence" value="ECO:0007669"/>
    <property type="project" value="UniProtKB-ARBA"/>
</dbReference>
<comment type="similarity">
    <text evidence="1">Belongs to the PPR family. P subfamily.</text>
</comment>
<sequence>MSLCHLLRRLSTTTTTRSTIPISFLHQRIHNISISTEHEDPETNTTDNQNPETNPNPNSIPANDPPQFQIPQNHIPPIPYPITPPPIPQRTMAFSSAEEAAAERRRRKRRLRIEPPLHALRRDPSAPPPKRDPNAPRLPDTTSALVGQRLNLHNRVQSLIRASDLDAASKLARQSVFSNTRPTVFTCNAIIAAMYRAKRYSESISLFEYFFTQSKIVPNVVSYNQIINAHCDEGHVEHALEVYRQILANAPFAPSSVTYRHLTKGLVQAGRIGDAASLLREMLSKGQAADSMVYNNLIRGYLDLEDLDKANEFFDELKSKCTVYDGIVNATFMEYWFEKGNDKEAMESYRSLLDKKFRMHPPTGNVLLEVFLKYDKKTEAWALFNEMLDNHTPPNILSVNSDTISIMVNECVKMGQFDEAILTFKKVGSKPTSKPFVMDYLGYCNIVTRFCEQGMLTEAETLFAEGVSKSLPADAPSHRAMIDAYLKAERIDDALKMLNRMVDVNLRVVADFGTRVFGELIKNGKLTESAEVLTKMGEREPKPDASIYAVVVRGLCDGGALDQAKDIIGEIIGHGVGVDPVLREFIIEIFEKAGRREEIEKILNSVARPVRNSGQSGYTPPSVPAVLGTTLAAPQQPRERVPWTSRGPGLPNSGRANGSAGQIAGGTYNGQNPSWSNTSVNHQQQSWSNQMAGQQPPSWSSQAQGYQQQQSLSQQPRWSSPSGHQQQWANQTPGQQQQWAYQTPGQQQQWSYQTPGQQQQWANHNTGHQQPLSNQIPSQQQPWANQTTGQQQRWANQTTAPQSAWTGQQQQWSNQTTSHQQSQWSNPAPGQVANQKPWSNSVDSHLPQQQEPGSTNEWQDTEEKKVVDLRN</sequence>
<feature type="compositionally biased region" description="Low complexity" evidence="4">
    <location>
        <begin position="698"/>
        <end position="722"/>
    </location>
</feature>
<dbReference type="InterPro" id="IPR052308">
    <property type="entry name" value="PPR_domain-containing"/>
</dbReference>
<feature type="compositionally biased region" description="Polar residues" evidence="4">
    <location>
        <begin position="669"/>
        <end position="697"/>
    </location>
</feature>
<dbReference type="FunFam" id="1.25.40.10:FF:000922">
    <property type="entry name" value="Pentatricopeptide repeat-containing protein"/>
    <property type="match status" value="1"/>
</dbReference>
<dbReference type="InterPro" id="IPR002885">
    <property type="entry name" value="PPR_rpt"/>
</dbReference>
<feature type="compositionally biased region" description="Polar residues" evidence="4">
    <location>
        <begin position="43"/>
        <end position="61"/>
    </location>
</feature>
<dbReference type="Proteomes" id="UP001558713">
    <property type="component" value="Unassembled WGS sequence"/>
</dbReference>
<accession>A0ABD1C0H0</accession>
<dbReference type="InterPro" id="IPR011990">
    <property type="entry name" value="TPR-like_helical_dom_sf"/>
</dbReference>
<feature type="compositionally biased region" description="Basic and acidic residues" evidence="4">
    <location>
        <begin position="112"/>
        <end position="134"/>
    </location>
</feature>
<proteinExistence type="inferred from homology"/>
<comment type="caution">
    <text evidence="5">The sequence shown here is derived from an EMBL/GenBank/DDBJ whole genome shotgun (WGS) entry which is preliminary data.</text>
</comment>
<reference evidence="5 6" key="1">
    <citation type="submission" date="2024-04" db="EMBL/GenBank/DDBJ databases">
        <title>Genome assembly C_amara_ONT_v2.</title>
        <authorList>
            <person name="Yant L."/>
            <person name="Moore C."/>
            <person name="Slenker M."/>
        </authorList>
    </citation>
    <scope>NUCLEOTIDE SEQUENCE [LARGE SCALE GENOMIC DNA]</scope>
    <source>
        <tissue evidence="5">Leaf</tissue>
    </source>
</reference>
<dbReference type="Pfam" id="PF01535">
    <property type="entry name" value="PPR"/>
    <property type="match status" value="3"/>
</dbReference>
<dbReference type="EMBL" id="JBANAX010000090">
    <property type="protein sequence ID" value="KAL1222766.1"/>
    <property type="molecule type" value="Genomic_DNA"/>
</dbReference>
<organism evidence="5 6">
    <name type="scientific">Cardamine amara subsp. amara</name>
    <dbReference type="NCBI Taxonomy" id="228776"/>
    <lineage>
        <taxon>Eukaryota</taxon>
        <taxon>Viridiplantae</taxon>
        <taxon>Streptophyta</taxon>
        <taxon>Embryophyta</taxon>
        <taxon>Tracheophyta</taxon>
        <taxon>Spermatophyta</taxon>
        <taxon>Magnoliopsida</taxon>
        <taxon>eudicotyledons</taxon>
        <taxon>Gunneridae</taxon>
        <taxon>Pentapetalae</taxon>
        <taxon>rosids</taxon>
        <taxon>malvids</taxon>
        <taxon>Brassicales</taxon>
        <taxon>Brassicaceae</taxon>
        <taxon>Cardamineae</taxon>
        <taxon>Cardamine</taxon>
    </lineage>
</organism>
<dbReference type="SUPFAM" id="SSF48452">
    <property type="entry name" value="TPR-like"/>
    <property type="match status" value="1"/>
</dbReference>
<feature type="repeat" description="PPR" evidence="3">
    <location>
        <begin position="290"/>
        <end position="320"/>
    </location>
</feature>
<dbReference type="Pfam" id="PF13041">
    <property type="entry name" value="PPR_2"/>
    <property type="match status" value="1"/>
</dbReference>
<evidence type="ECO:0000256" key="2">
    <source>
        <dbReference type="ARBA" id="ARBA00022737"/>
    </source>
</evidence>
<gene>
    <name evidence="5" type="ORF">V5N11_022077</name>
</gene>
<dbReference type="AlphaFoldDB" id="A0ABD1C0H0"/>
<evidence type="ECO:0000313" key="5">
    <source>
        <dbReference type="EMBL" id="KAL1222766.1"/>
    </source>
</evidence>
<name>A0ABD1C0H0_CARAN</name>
<dbReference type="PANTHER" id="PTHR47937:SF2">
    <property type="entry name" value="PENTATRICOPEPTIDE (PPR) REPEAT-CONTAINING PROTEIN, PF01535'-RELATED"/>
    <property type="match status" value="1"/>
</dbReference>
<feature type="repeat" description="PPR" evidence="3">
    <location>
        <begin position="474"/>
        <end position="508"/>
    </location>
</feature>
<feature type="region of interest" description="Disordered" evidence="4">
    <location>
        <begin position="631"/>
        <end position="871"/>
    </location>
</feature>
<feature type="repeat" description="PPR" evidence="3">
    <location>
        <begin position="219"/>
        <end position="249"/>
    </location>
</feature>
<feature type="compositionally biased region" description="Basic and acidic residues" evidence="4">
    <location>
        <begin position="861"/>
        <end position="871"/>
    </location>
</feature>
<feature type="compositionally biased region" description="Polar residues" evidence="4">
    <location>
        <begin position="723"/>
        <end position="858"/>
    </location>
</feature>
<evidence type="ECO:0000313" key="6">
    <source>
        <dbReference type="Proteomes" id="UP001558713"/>
    </source>
</evidence>
<dbReference type="PANTHER" id="PTHR47937">
    <property type="entry name" value="PLASTID TRANSCRIPTIONALLY ACTIVE CHROMOSOME 2-LIKE PROTEIN"/>
    <property type="match status" value="1"/>
</dbReference>
<evidence type="ECO:0000256" key="1">
    <source>
        <dbReference type="ARBA" id="ARBA00007626"/>
    </source>
</evidence>